<dbReference type="EMBL" id="JAGMUU010000007">
    <property type="protein sequence ID" value="KAH7149256.1"/>
    <property type="molecule type" value="Genomic_DNA"/>
</dbReference>
<dbReference type="Gene3D" id="3.40.50.150">
    <property type="entry name" value="Vaccinia Virus protein VP39"/>
    <property type="match status" value="1"/>
</dbReference>
<organism evidence="1 2">
    <name type="scientific">Dactylonectria estremocensis</name>
    <dbReference type="NCBI Taxonomy" id="1079267"/>
    <lineage>
        <taxon>Eukaryota</taxon>
        <taxon>Fungi</taxon>
        <taxon>Dikarya</taxon>
        <taxon>Ascomycota</taxon>
        <taxon>Pezizomycotina</taxon>
        <taxon>Sordariomycetes</taxon>
        <taxon>Hypocreomycetidae</taxon>
        <taxon>Hypocreales</taxon>
        <taxon>Nectriaceae</taxon>
        <taxon>Dactylonectria</taxon>
    </lineage>
</organism>
<dbReference type="Proteomes" id="UP000717696">
    <property type="component" value="Unassembled WGS sequence"/>
</dbReference>
<proteinExistence type="predicted"/>
<keyword evidence="2" id="KW-1185">Reference proteome</keyword>
<evidence type="ECO:0000313" key="1">
    <source>
        <dbReference type="EMBL" id="KAH7149256.1"/>
    </source>
</evidence>
<keyword evidence="1" id="KW-0808">Transferase</keyword>
<dbReference type="PANTHER" id="PTHR45036:SF1">
    <property type="entry name" value="METHYLTRANSFERASE LIKE 7A"/>
    <property type="match status" value="1"/>
</dbReference>
<evidence type="ECO:0000313" key="2">
    <source>
        <dbReference type="Proteomes" id="UP000717696"/>
    </source>
</evidence>
<keyword evidence="1" id="KW-0489">Methyltransferase</keyword>
<dbReference type="CDD" id="cd02440">
    <property type="entry name" value="AdoMet_MTases"/>
    <property type="match status" value="1"/>
</dbReference>
<dbReference type="SUPFAM" id="SSF53335">
    <property type="entry name" value="S-adenosyl-L-methionine-dependent methyltransferases"/>
    <property type="match status" value="1"/>
</dbReference>
<dbReference type="OrthoDB" id="540004at2759"/>
<dbReference type="GO" id="GO:0008168">
    <property type="term" value="F:methyltransferase activity"/>
    <property type="evidence" value="ECO:0007669"/>
    <property type="project" value="UniProtKB-KW"/>
</dbReference>
<sequence>MLSFDTIKDCLASLTHPWLFMRVSLGFWPGTVRQLLAKSDYRTLFSPSAFSEVWFANFWAFVGPQVKTHAERRVVPLLEGRVRDGHVCDEVIGVPIEGLVLEIGAGTGMWADVFAKVGKGTTAIAATEDIGGEVRRRKGSGLKRVYGIEPNPQSAAALRQRVQEIGLDDIYEVVPVGIEDLNNPTAWEGRIEPGSVDCIVTILCLCSIPEPEKNIRLLYDCLKKGGRWYAYEHVQVQVKRGGVFMWLYQWFTSLAWSRVLGSCRICRATGKSLRNAGPWEKIDLAQPVDEPAYAVLPHVLGTLTK</sequence>
<dbReference type="GO" id="GO:0032259">
    <property type="term" value="P:methylation"/>
    <property type="evidence" value="ECO:0007669"/>
    <property type="project" value="UniProtKB-KW"/>
</dbReference>
<protein>
    <submittedName>
        <fullName evidence="1">S-adenosyl-L-methionine-dependent methyltransferase</fullName>
    </submittedName>
</protein>
<dbReference type="PANTHER" id="PTHR45036">
    <property type="entry name" value="METHYLTRANSFERASE LIKE 7B"/>
    <property type="match status" value="1"/>
</dbReference>
<reference evidence="1" key="1">
    <citation type="journal article" date="2021" name="Nat. Commun.">
        <title>Genetic determinants of endophytism in the Arabidopsis root mycobiome.</title>
        <authorList>
            <person name="Mesny F."/>
            <person name="Miyauchi S."/>
            <person name="Thiergart T."/>
            <person name="Pickel B."/>
            <person name="Atanasova L."/>
            <person name="Karlsson M."/>
            <person name="Huettel B."/>
            <person name="Barry K.W."/>
            <person name="Haridas S."/>
            <person name="Chen C."/>
            <person name="Bauer D."/>
            <person name="Andreopoulos W."/>
            <person name="Pangilinan J."/>
            <person name="LaButti K."/>
            <person name="Riley R."/>
            <person name="Lipzen A."/>
            <person name="Clum A."/>
            <person name="Drula E."/>
            <person name="Henrissat B."/>
            <person name="Kohler A."/>
            <person name="Grigoriev I.V."/>
            <person name="Martin F.M."/>
            <person name="Hacquard S."/>
        </authorList>
    </citation>
    <scope>NUCLEOTIDE SEQUENCE</scope>
    <source>
        <strain evidence="1">MPI-CAGE-AT-0021</strain>
    </source>
</reference>
<name>A0A9P9J9H9_9HYPO</name>
<gene>
    <name evidence="1" type="ORF">B0J13DRAFT_301114</name>
</gene>
<dbReference type="InterPro" id="IPR029063">
    <property type="entry name" value="SAM-dependent_MTases_sf"/>
</dbReference>
<accession>A0A9P9J9H9</accession>
<comment type="caution">
    <text evidence="1">The sequence shown here is derived from an EMBL/GenBank/DDBJ whole genome shotgun (WGS) entry which is preliminary data.</text>
</comment>
<dbReference type="InterPro" id="IPR052356">
    <property type="entry name" value="Thiol_S-MT"/>
</dbReference>
<dbReference type="Pfam" id="PF13489">
    <property type="entry name" value="Methyltransf_23"/>
    <property type="match status" value="1"/>
</dbReference>
<dbReference type="AlphaFoldDB" id="A0A9P9J9H9"/>